<dbReference type="RefSeq" id="WP_205095672.1">
    <property type="nucleotide sequence ID" value="NZ_JACLYZ010000019.1"/>
</dbReference>
<accession>A0ABS2E1H3</accession>
<evidence type="ECO:0000256" key="2">
    <source>
        <dbReference type="SAM" id="SignalP"/>
    </source>
</evidence>
<gene>
    <name evidence="3" type="ORF">H7U35_09490</name>
</gene>
<dbReference type="EMBL" id="JACLYZ010000019">
    <property type="protein sequence ID" value="MBM6735451.1"/>
    <property type="molecule type" value="Genomic_DNA"/>
</dbReference>
<reference evidence="3 4" key="1">
    <citation type="journal article" date="2021" name="Sci. Rep.">
        <title>The distribution of antibiotic resistance genes in chicken gut microbiota commensals.</title>
        <authorList>
            <person name="Juricova H."/>
            <person name="Matiasovicova J."/>
            <person name="Kubasova T."/>
            <person name="Cejkova D."/>
            <person name="Rychlik I."/>
        </authorList>
    </citation>
    <scope>NUCLEOTIDE SEQUENCE [LARGE SCALE GENOMIC DNA]</scope>
    <source>
        <strain evidence="3 4">An772</strain>
    </source>
</reference>
<feature type="signal peptide" evidence="2">
    <location>
        <begin position="1"/>
        <end position="18"/>
    </location>
</feature>
<comment type="caution">
    <text evidence="3">The sequence shown here is derived from an EMBL/GenBank/DDBJ whole genome shotgun (WGS) entry which is preliminary data.</text>
</comment>
<feature type="coiled-coil region" evidence="1">
    <location>
        <begin position="753"/>
        <end position="823"/>
    </location>
</feature>
<name>A0ABS2E1H3_9BACT</name>
<dbReference type="PANTHER" id="PTHR45615">
    <property type="entry name" value="MYOSIN HEAVY CHAIN, NON-MUSCLE"/>
    <property type="match status" value="1"/>
</dbReference>
<organism evidence="3 4">
    <name type="scientific">Mediterranea massiliensis</name>
    <dbReference type="NCBI Taxonomy" id="1841865"/>
    <lineage>
        <taxon>Bacteria</taxon>
        <taxon>Pseudomonadati</taxon>
        <taxon>Bacteroidota</taxon>
        <taxon>Bacteroidia</taxon>
        <taxon>Bacteroidales</taxon>
        <taxon>Bacteroidaceae</taxon>
        <taxon>Mediterranea</taxon>
    </lineage>
</organism>
<feature type="coiled-coil region" evidence="1">
    <location>
        <begin position="236"/>
        <end position="284"/>
    </location>
</feature>
<keyword evidence="1" id="KW-0175">Coiled coil</keyword>
<sequence length="840" mass="92066">MRKWTYLVAALLMSGATATFTSCIDTEEPAGITELRGAKAELLRAKAAFEIALANKKQADADLQQVKVEREKIELEIDKLRQEMIAAENAWKQDSLQARRDTLAASLEIKLIEMQEQKANADYDLQEAIEKINAALITMKDDIYSRKISYYKALLVGGDYINEDGVLVPIGGNGASKDLATAETALFQLENQKVQFIAENQFFQANLEASLAKQQKVLEIQQGLRDDLDKLNAVDVADLNAQLAAKTNERQALDTKEGEAIKNLDALRAELQPTDEQLAELDKQKQAKKTYTIAVADIADASMYGLLKTALSGFSFTSVVTTDLNYVFSTDPATGEVTMNNDYTLYGDGYSLANEENILNALATRIKTNYQNEFTIAYNSLFAVLESSSNLFNNADGSLKDNVIAKVDNELDRLEIDLPNKKAAATTDSTAWVNAYAAYQAALVAYGDYQGSTTWNAIVKQIAEYNDLPATTTAAAKAVSAETLRKAIIDYLNKREAVDGFVYTPDFRETYNTAFAETTDLTAFNAEMINYETTSRTYLGASVISTTVTSLTSASDKNLLAVFLKAANKVFGGTNNNLNNAVQPEAYKDGETTKYRMPAGYEPTSGTYGAYLAAKDADDIFSTIDAWIALYQGIDADAKASAKEVADIDAQQETLTLAAMEQYSALWQAEVEAYLIKGSYTTHSNEIWSTNNPYKRIYTSGTGAAVLSEYDAIQQEIRYINSAILGGGTFEYVIYDPTTGVYSTTSGSLTDAINALDQDIEDAKEDIVDTQTKIDLYKEFGFTGTNIGSATKNDCLKLIEKEIAEKQAEVNLLQAEVTRIQTTMQKLLDAYTAGSETPAE</sequence>
<evidence type="ECO:0008006" key="5">
    <source>
        <dbReference type="Google" id="ProtNLM"/>
    </source>
</evidence>
<keyword evidence="4" id="KW-1185">Reference proteome</keyword>
<feature type="chain" id="PRO_5046857575" description="Chromosome partition protein Smc" evidence="2">
    <location>
        <begin position="19"/>
        <end position="840"/>
    </location>
</feature>
<feature type="coiled-coil region" evidence="1">
    <location>
        <begin position="56"/>
        <end position="131"/>
    </location>
</feature>
<evidence type="ECO:0000313" key="4">
    <source>
        <dbReference type="Proteomes" id="UP000766986"/>
    </source>
</evidence>
<dbReference type="PROSITE" id="PS51257">
    <property type="entry name" value="PROKAR_LIPOPROTEIN"/>
    <property type="match status" value="1"/>
</dbReference>
<evidence type="ECO:0000256" key="1">
    <source>
        <dbReference type="SAM" id="Coils"/>
    </source>
</evidence>
<evidence type="ECO:0000313" key="3">
    <source>
        <dbReference type="EMBL" id="MBM6735451.1"/>
    </source>
</evidence>
<proteinExistence type="predicted"/>
<dbReference type="PANTHER" id="PTHR45615:SF80">
    <property type="entry name" value="GRIP DOMAIN-CONTAINING PROTEIN"/>
    <property type="match status" value="1"/>
</dbReference>
<keyword evidence="2" id="KW-0732">Signal</keyword>
<dbReference type="Proteomes" id="UP000766986">
    <property type="component" value="Unassembled WGS sequence"/>
</dbReference>
<protein>
    <recommendedName>
        <fullName evidence="5">Chromosome partition protein Smc</fullName>
    </recommendedName>
</protein>